<gene>
    <name evidence="3" type="ORF">CBW24_03635</name>
</gene>
<dbReference type="KEGG" id="cmag:CBW24_03635"/>
<accession>A0A291LX02</accession>
<feature type="compositionally biased region" description="Acidic residues" evidence="1">
    <location>
        <begin position="140"/>
        <end position="149"/>
    </location>
</feature>
<evidence type="ECO:0000256" key="2">
    <source>
        <dbReference type="SAM" id="SignalP"/>
    </source>
</evidence>
<keyword evidence="2" id="KW-0732">Signal</keyword>
<keyword evidence="4" id="KW-1185">Reference proteome</keyword>
<feature type="region of interest" description="Disordered" evidence="1">
    <location>
        <begin position="135"/>
        <end position="183"/>
    </location>
</feature>
<dbReference type="RefSeq" id="WP_097372713.1">
    <property type="nucleotide sequence ID" value="NZ_CP021404.1"/>
</dbReference>
<reference evidence="3 4" key="1">
    <citation type="submission" date="2017-05" db="EMBL/GenBank/DDBJ databases">
        <title>Comparative genomic and metabolic analysis of manganese-oxidizing mechanisms in Celeribater manganoxidans DY25T: its adaption to the environment of polymetallic nodule.</title>
        <authorList>
            <person name="Wang X."/>
        </authorList>
    </citation>
    <scope>NUCLEOTIDE SEQUENCE [LARGE SCALE GENOMIC DNA]</scope>
    <source>
        <strain evidence="3 4">DY25</strain>
    </source>
</reference>
<proteinExistence type="predicted"/>
<dbReference type="OrthoDB" id="8420938at2"/>
<feature type="compositionally biased region" description="Low complexity" evidence="1">
    <location>
        <begin position="150"/>
        <end position="161"/>
    </location>
</feature>
<dbReference type="EMBL" id="CP021404">
    <property type="protein sequence ID" value="ATI41184.1"/>
    <property type="molecule type" value="Genomic_DNA"/>
</dbReference>
<name>A0A291LX02_9RHOB</name>
<feature type="signal peptide" evidence="2">
    <location>
        <begin position="1"/>
        <end position="27"/>
    </location>
</feature>
<organism evidence="3 4">
    <name type="scientific">Pacificitalea manganoxidans</name>
    <dbReference type="NCBI Taxonomy" id="1411902"/>
    <lineage>
        <taxon>Bacteria</taxon>
        <taxon>Pseudomonadati</taxon>
        <taxon>Pseudomonadota</taxon>
        <taxon>Alphaproteobacteria</taxon>
        <taxon>Rhodobacterales</taxon>
        <taxon>Paracoccaceae</taxon>
        <taxon>Pacificitalea</taxon>
    </lineage>
</organism>
<evidence type="ECO:0000313" key="4">
    <source>
        <dbReference type="Proteomes" id="UP000219050"/>
    </source>
</evidence>
<dbReference type="InterPro" id="IPR046150">
    <property type="entry name" value="DUF6152"/>
</dbReference>
<evidence type="ECO:0000256" key="1">
    <source>
        <dbReference type="SAM" id="MobiDB-lite"/>
    </source>
</evidence>
<protein>
    <submittedName>
        <fullName evidence="3">Uncharacterized protein</fullName>
    </submittedName>
</protein>
<feature type="chain" id="PRO_5012719379" evidence="2">
    <location>
        <begin position="28"/>
        <end position="362"/>
    </location>
</feature>
<evidence type="ECO:0000313" key="3">
    <source>
        <dbReference type="EMBL" id="ATI41184.1"/>
    </source>
</evidence>
<dbReference type="Proteomes" id="UP000219050">
    <property type="component" value="Chromosome"/>
</dbReference>
<dbReference type="AlphaFoldDB" id="A0A291LX02"/>
<dbReference type="Pfam" id="PF19649">
    <property type="entry name" value="DUF6152"/>
    <property type="match status" value="1"/>
</dbReference>
<sequence length="362" mass="39829">MKLKNLAASLAMSTALAIALPPAAAFAHHGVSGQFDLDQKVEVTGTVTRVRFVNPHSYVYFDAVSDTGEVENHRCELRSGSLLKRQGWSPDMFPIGSTVTFNGSPDRRDPLTCYAETVTFEDGRMLTRYGSVTEDGTFVEPEDSEEQAAEEGVPAPAATPDPDMPDLSGNWSEPVADGPPLAYAGPAPDYVLTDAAVEAADDWEPDDNPRFHCQPTNIILDYRFDQMINKIEQSAEEVKITYGFMDVVRTIHIDGSFPDTIEPSVTGYSVGTWNDGKLTVQTKGFKPGFLEAIGGRSTRSVPHSDQMEITEVFYIDDAGELVQEYTITDPVYLAEPHSHLNRSVKTEDAFIPYECDDLTEKN</sequence>